<keyword evidence="3" id="KW-1185">Reference proteome</keyword>
<protein>
    <submittedName>
        <fullName evidence="2">Surp module, putative</fullName>
    </submittedName>
</protein>
<dbReference type="InterPro" id="IPR035967">
    <property type="entry name" value="SWAP/Surp_sf"/>
</dbReference>
<dbReference type="AlphaFoldDB" id="A0A7G2C9M1"/>
<gene>
    <name evidence="2" type="ORF">ADEAN_000361600</name>
</gene>
<dbReference type="EMBL" id="LR877150">
    <property type="protein sequence ID" value="CAD2216155.1"/>
    <property type="molecule type" value="Genomic_DNA"/>
</dbReference>
<dbReference type="Gene3D" id="1.10.10.790">
    <property type="entry name" value="Surp module"/>
    <property type="match status" value="1"/>
</dbReference>
<organism evidence="2 3">
    <name type="scientific">Angomonas deanei</name>
    <dbReference type="NCBI Taxonomy" id="59799"/>
    <lineage>
        <taxon>Eukaryota</taxon>
        <taxon>Discoba</taxon>
        <taxon>Euglenozoa</taxon>
        <taxon>Kinetoplastea</taxon>
        <taxon>Metakinetoplastina</taxon>
        <taxon>Trypanosomatida</taxon>
        <taxon>Trypanosomatidae</taxon>
        <taxon>Strigomonadinae</taxon>
        <taxon>Angomonas</taxon>
    </lineage>
</organism>
<proteinExistence type="predicted"/>
<dbReference type="PROSITE" id="PS50128">
    <property type="entry name" value="SURP"/>
    <property type="match status" value="1"/>
</dbReference>
<name>A0A7G2C9M1_9TRYP</name>
<accession>A0A7G2C9M1</accession>
<dbReference type="InterPro" id="IPR000061">
    <property type="entry name" value="Surp"/>
</dbReference>
<dbReference type="Proteomes" id="UP000515908">
    <property type="component" value="Chromosome 06"/>
</dbReference>
<evidence type="ECO:0000259" key="1">
    <source>
        <dbReference type="PROSITE" id="PS50128"/>
    </source>
</evidence>
<dbReference type="Pfam" id="PF01805">
    <property type="entry name" value="Surp"/>
    <property type="match status" value="1"/>
</dbReference>
<dbReference type="GO" id="GO:0003723">
    <property type="term" value="F:RNA binding"/>
    <property type="evidence" value="ECO:0007669"/>
    <property type="project" value="InterPro"/>
</dbReference>
<dbReference type="SUPFAM" id="SSF109905">
    <property type="entry name" value="Surp module (SWAP domain)"/>
    <property type="match status" value="1"/>
</dbReference>
<feature type="domain" description="SURP motif" evidence="1">
    <location>
        <begin position="25"/>
        <end position="71"/>
    </location>
</feature>
<evidence type="ECO:0000313" key="3">
    <source>
        <dbReference type="Proteomes" id="UP000515908"/>
    </source>
</evidence>
<dbReference type="GO" id="GO:0006396">
    <property type="term" value="P:RNA processing"/>
    <property type="evidence" value="ECO:0007669"/>
    <property type="project" value="InterPro"/>
</dbReference>
<evidence type="ECO:0000313" key="2">
    <source>
        <dbReference type="EMBL" id="CAD2216155.1"/>
    </source>
</evidence>
<reference evidence="2 3" key="1">
    <citation type="submission" date="2020-08" db="EMBL/GenBank/DDBJ databases">
        <authorList>
            <person name="Newling K."/>
            <person name="Davey J."/>
            <person name="Forrester S."/>
        </authorList>
    </citation>
    <scope>NUCLEOTIDE SEQUENCE [LARGE SCALE GENOMIC DNA]</scope>
    <source>
        <strain evidence="3">Crithidia deanei Carvalho (ATCC PRA-265)</strain>
    </source>
</reference>
<dbReference type="VEuPathDB" id="TriTrypDB:ADEAN_000361600"/>
<sequence>MNAEYPDEGTNTVKPSTVSTKQDDIMQTVADYYVRSLDGALFQNKLRHHPKVKKNKNFSFLDPFDPHHQYYLFLIEAKKNYLNALKASGGEGQGYEESYYYNHNNNNETVNYYNNNNNNNAYPQGTYYDSYNNNNNNSYEEYAVDDPTAVINHHHNNNDNTIEEEEEEYTFVNGELKLVSK</sequence>